<dbReference type="GO" id="GO:0030894">
    <property type="term" value="C:replisome"/>
    <property type="evidence" value="ECO:0007669"/>
    <property type="project" value="TreeGrafter"/>
</dbReference>
<dbReference type="GO" id="GO:0016787">
    <property type="term" value="F:hydrolase activity"/>
    <property type="evidence" value="ECO:0007669"/>
    <property type="project" value="UniProtKB-KW"/>
</dbReference>
<dbReference type="InterPro" id="IPR011545">
    <property type="entry name" value="DEAD/DEAH_box_helicase_dom"/>
</dbReference>
<keyword evidence="13" id="KW-1185">Reference proteome</keyword>
<dbReference type="InterPro" id="IPR001650">
    <property type="entry name" value="Helicase_C-like"/>
</dbReference>
<dbReference type="SUPFAM" id="SSF52540">
    <property type="entry name" value="P-loop containing nucleoside triphosphate hydrolases"/>
    <property type="match status" value="1"/>
</dbReference>
<dbReference type="PROSITE" id="PS51194">
    <property type="entry name" value="HELICASE_CTER"/>
    <property type="match status" value="1"/>
</dbReference>
<keyword evidence="2" id="KW-0547">Nucleotide-binding</keyword>
<dbReference type="GO" id="GO:0006310">
    <property type="term" value="P:DNA recombination"/>
    <property type="evidence" value="ECO:0007669"/>
    <property type="project" value="InterPro"/>
</dbReference>
<comment type="catalytic activity">
    <reaction evidence="8">
        <text>Couples ATP hydrolysis with the unwinding of duplex DNA by translocating in the 3'-5' direction.</text>
        <dbReference type="EC" id="5.6.2.4"/>
    </reaction>
</comment>
<dbReference type="Pfam" id="PF00271">
    <property type="entry name" value="Helicase_C"/>
    <property type="match status" value="1"/>
</dbReference>
<dbReference type="SMART" id="SM00487">
    <property type="entry name" value="DEXDc"/>
    <property type="match status" value="1"/>
</dbReference>
<dbReference type="GO" id="GO:0043138">
    <property type="term" value="F:3'-5' DNA helicase activity"/>
    <property type="evidence" value="ECO:0007669"/>
    <property type="project" value="UniProtKB-EC"/>
</dbReference>
<dbReference type="CDD" id="cd18018">
    <property type="entry name" value="DEXHc_RecQ4-like"/>
    <property type="match status" value="1"/>
</dbReference>
<dbReference type="OrthoDB" id="10261556at2759"/>
<evidence type="ECO:0000313" key="13">
    <source>
        <dbReference type="Proteomes" id="UP000002630"/>
    </source>
</evidence>
<dbReference type="PANTHER" id="PTHR13710:SF105">
    <property type="entry name" value="ATP-DEPENDENT DNA HELICASE Q1"/>
    <property type="match status" value="1"/>
</dbReference>
<sequence>MRAKSDTLKGRLIVSTRTLAVGDESAAPGKTEGASAEGLLGMEDAREALRSLFGHDDFRDGQAKDQHSRRWYALVYKPGLSFQTSTKEEEVVAKLLAGESCAGVFPTGAGKSICYQLPGTLMARQGLGLTLVVSPLIALMKDQTDALIAAGVPCAKLDSTLEAHEVYDIYEQIRAGSVALLYVSPERFNNERFVRTLKGIKVALFVVDEAHCISEWGHNFRPDYLRLADFAKAARANARLALTATATPKVAVDIANRLDIPPSNVNRTPFYRPMLTLGAVRAPDDQEERARLLADILLRGEHHQQGRGTAAGSGAAVVYVTLQKTAVEVAQALAAAGIDARPYHAGLPPLQREETQDWFMNAPDDESPVVVGTIAFGMGLDKKNVRRVFHFNLPRSPEDLAQQVGRAGRDGERASCTTLVSAADLPVLRSMIYGGTPSEAAVRGLLRAIFASGEDEADFNFYDLSQMLDTKDLVLKTLVAHLQIRGLVRELTPYFETADVQLLDAGMAILDDGTEEAIGDMPREWVAALGMADTKLKQKRANAKWATLRVDETAEALGVPIQQIARMLSGMTYEGLIALGKPGKVRARFQVLRRPASREQAQALSRDLHAMAMDLQDRELGRLDTVMEILCSQEGTAVSSGLSEYFGDSEATISEAVANERAAAAVAVAERGAPLLSDVLTPPQVSEEEIDERWRAGVLDLLLEPGGGDDNRVIPCDDAYLLARFAAGIRSPRIGKLKLAQLGSFGCCANHPFPALLARAEEAVAIATAAARVL</sequence>
<dbReference type="Proteomes" id="UP000002630">
    <property type="component" value="Unassembled WGS sequence"/>
</dbReference>
<dbReference type="STRING" id="2880.D7FZN1"/>
<evidence type="ECO:0000256" key="5">
    <source>
        <dbReference type="ARBA" id="ARBA00022840"/>
    </source>
</evidence>
<accession>D7FZN1</accession>
<evidence type="ECO:0000256" key="3">
    <source>
        <dbReference type="ARBA" id="ARBA00022801"/>
    </source>
</evidence>
<dbReference type="InterPro" id="IPR004589">
    <property type="entry name" value="DNA_helicase_ATP-dep_RecQ"/>
</dbReference>
<dbReference type="GO" id="GO:0005524">
    <property type="term" value="F:ATP binding"/>
    <property type="evidence" value="ECO:0007669"/>
    <property type="project" value="UniProtKB-KW"/>
</dbReference>
<dbReference type="PANTHER" id="PTHR13710">
    <property type="entry name" value="DNA HELICASE RECQ FAMILY MEMBER"/>
    <property type="match status" value="1"/>
</dbReference>
<dbReference type="eggNOG" id="KOG0351">
    <property type="taxonomic scope" value="Eukaryota"/>
</dbReference>
<dbReference type="Pfam" id="PF00270">
    <property type="entry name" value="DEAD"/>
    <property type="match status" value="1"/>
</dbReference>
<dbReference type="GO" id="GO:0003677">
    <property type="term" value="F:DNA binding"/>
    <property type="evidence" value="ECO:0007669"/>
    <property type="project" value="UniProtKB-KW"/>
</dbReference>
<dbReference type="GO" id="GO:0009378">
    <property type="term" value="F:four-way junction helicase activity"/>
    <property type="evidence" value="ECO:0007669"/>
    <property type="project" value="TreeGrafter"/>
</dbReference>
<evidence type="ECO:0000256" key="7">
    <source>
        <dbReference type="ARBA" id="ARBA00023235"/>
    </source>
</evidence>
<dbReference type="SMART" id="SM00490">
    <property type="entry name" value="HELICc"/>
    <property type="match status" value="1"/>
</dbReference>
<keyword evidence="7" id="KW-0413">Isomerase</keyword>
<evidence type="ECO:0000256" key="6">
    <source>
        <dbReference type="ARBA" id="ARBA00023125"/>
    </source>
</evidence>
<evidence type="ECO:0000256" key="4">
    <source>
        <dbReference type="ARBA" id="ARBA00022806"/>
    </source>
</evidence>
<dbReference type="EMBL" id="FN649760">
    <property type="protein sequence ID" value="CBJ32838.1"/>
    <property type="molecule type" value="Genomic_DNA"/>
</dbReference>
<dbReference type="InterPro" id="IPR014001">
    <property type="entry name" value="Helicase_ATP-bd"/>
</dbReference>
<evidence type="ECO:0000256" key="2">
    <source>
        <dbReference type="ARBA" id="ARBA00022741"/>
    </source>
</evidence>
<evidence type="ECO:0000313" key="12">
    <source>
        <dbReference type="EMBL" id="CBJ32838.1"/>
    </source>
</evidence>
<proteinExistence type="inferred from homology"/>
<dbReference type="EC" id="5.6.2.4" evidence="9"/>
<keyword evidence="5" id="KW-0067">ATP-binding</keyword>
<reference evidence="12 13" key="1">
    <citation type="journal article" date="2010" name="Nature">
        <title>The Ectocarpus genome and the independent evolution of multicellularity in brown algae.</title>
        <authorList>
            <person name="Cock J.M."/>
            <person name="Sterck L."/>
            <person name="Rouze P."/>
            <person name="Scornet D."/>
            <person name="Allen A.E."/>
            <person name="Amoutzias G."/>
            <person name="Anthouard V."/>
            <person name="Artiguenave F."/>
            <person name="Aury J.M."/>
            <person name="Badger J.H."/>
            <person name="Beszteri B."/>
            <person name="Billiau K."/>
            <person name="Bonnet E."/>
            <person name="Bothwell J.H."/>
            <person name="Bowler C."/>
            <person name="Boyen C."/>
            <person name="Brownlee C."/>
            <person name="Carrano C.J."/>
            <person name="Charrier B."/>
            <person name="Cho G.Y."/>
            <person name="Coelho S.M."/>
            <person name="Collen J."/>
            <person name="Corre E."/>
            <person name="Da Silva C."/>
            <person name="Delage L."/>
            <person name="Delaroque N."/>
            <person name="Dittami S.M."/>
            <person name="Doulbeau S."/>
            <person name="Elias M."/>
            <person name="Farnham G."/>
            <person name="Gachon C.M."/>
            <person name="Gschloessl B."/>
            <person name="Heesch S."/>
            <person name="Jabbari K."/>
            <person name="Jubin C."/>
            <person name="Kawai H."/>
            <person name="Kimura K."/>
            <person name="Kloareg B."/>
            <person name="Kupper F.C."/>
            <person name="Lang D."/>
            <person name="Le Bail A."/>
            <person name="Leblanc C."/>
            <person name="Lerouge P."/>
            <person name="Lohr M."/>
            <person name="Lopez P.J."/>
            <person name="Martens C."/>
            <person name="Maumus F."/>
            <person name="Michel G."/>
            <person name="Miranda-Saavedra D."/>
            <person name="Morales J."/>
            <person name="Moreau H."/>
            <person name="Motomura T."/>
            <person name="Nagasato C."/>
            <person name="Napoli C.A."/>
            <person name="Nelson D.R."/>
            <person name="Nyvall-Collen P."/>
            <person name="Peters A.F."/>
            <person name="Pommier C."/>
            <person name="Potin P."/>
            <person name="Poulain J."/>
            <person name="Quesneville H."/>
            <person name="Read B."/>
            <person name="Rensing S.A."/>
            <person name="Ritter A."/>
            <person name="Rousvoal S."/>
            <person name="Samanta M."/>
            <person name="Samson G."/>
            <person name="Schroeder D.C."/>
            <person name="Segurens B."/>
            <person name="Strittmatter M."/>
            <person name="Tonon T."/>
            <person name="Tregear J.W."/>
            <person name="Valentin K."/>
            <person name="von Dassow P."/>
            <person name="Yamagishi T."/>
            <person name="Van de Peer Y."/>
            <person name="Wincker P."/>
        </authorList>
    </citation>
    <scope>NUCLEOTIDE SEQUENCE [LARGE SCALE GENOMIC DNA]</scope>
    <source>
        <strain evidence="13">Ec32 / CCAP1310/4</strain>
    </source>
</reference>
<evidence type="ECO:0000256" key="1">
    <source>
        <dbReference type="ARBA" id="ARBA00005446"/>
    </source>
</evidence>
<comment type="similarity">
    <text evidence="1">Belongs to the helicase family. RecQ subfamily.</text>
</comment>
<feature type="domain" description="Helicase ATP-binding" evidence="10">
    <location>
        <begin position="92"/>
        <end position="264"/>
    </location>
</feature>
<dbReference type="GO" id="GO:0006281">
    <property type="term" value="P:DNA repair"/>
    <property type="evidence" value="ECO:0007669"/>
    <property type="project" value="TreeGrafter"/>
</dbReference>
<evidence type="ECO:0000256" key="9">
    <source>
        <dbReference type="ARBA" id="ARBA00034808"/>
    </source>
</evidence>
<protein>
    <recommendedName>
        <fullName evidence="9">DNA 3'-5' helicase</fullName>
        <ecNumber evidence="9">5.6.2.4</ecNumber>
    </recommendedName>
</protein>
<evidence type="ECO:0000259" key="11">
    <source>
        <dbReference type="PROSITE" id="PS51194"/>
    </source>
</evidence>
<keyword evidence="3" id="KW-0378">Hydrolase</keyword>
<feature type="domain" description="Helicase C-terminal" evidence="11">
    <location>
        <begin position="292"/>
        <end position="457"/>
    </location>
</feature>
<gene>
    <name evidence="12" type="ORF">Esi_0379_0021</name>
</gene>
<dbReference type="InterPro" id="IPR027417">
    <property type="entry name" value="P-loop_NTPase"/>
</dbReference>
<keyword evidence="6" id="KW-0238">DNA-binding</keyword>
<dbReference type="InterPro" id="IPR002464">
    <property type="entry name" value="DNA/RNA_helicase_DEAH_CS"/>
</dbReference>
<evidence type="ECO:0000259" key="10">
    <source>
        <dbReference type="PROSITE" id="PS51192"/>
    </source>
</evidence>
<evidence type="ECO:0000256" key="8">
    <source>
        <dbReference type="ARBA" id="ARBA00034617"/>
    </source>
</evidence>
<dbReference type="AlphaFoldDB" id="D7FZN1"/>
<dbReference type="PROSITE" id="PS51192">
    <property type="entry name" value="HELICASE_ATP_BIND_1"/>
    <property type="match status" value="1"/>
</dbReference>
<organism evidence="12 13">
    <name type="scientific">Ectocarpus siliculosus</name>
    <name type="common">Brown alga</name>
    <name type="synonym">Conferva siliculosa</name>
    <dbReference type="NCBI Taxonomy" id="2880"/>
    <lineage>
        <taxon>Eukaryota</taxon>
        <taxon>Sar</taxon>
        <taxon>Stramenopiles</taxon>
        <taxon>Ochrophyta</taxon>
        <taxon>PX clade</taxon>
        <taxon>Phaeophyceae</taxon>
        <taxon>Ectocarpales</taxon>
        <taxon>Ectocarpaceae</taxon>
        <taxon>Ectocarpus</taxon>
    </lineage>
</organism>
<dbReference type="NCBIfam" id="TIGR00614">
    <property type="entry name" value="recQ_fam"/>
    <property type="match status" value="1"/>
</dbReference>
<name>D7FZN1_ECTSI</name>
<dbReference type="GO" id="GO:0005737">
    <property type="term" value="C:cytoplasm"/>
    <property type="evidence" value="ECO:0007669"/>
    <property type="project" value="TreeGrafter"/>
</dbReference>
<dbReference type="InParanoid" id="D7FZN1"/>
<keyword evidence="4 12" id="KW-0347">Helicase</keyword>
<dbReference type="PROSITE" id="PS00690">
    <property type="entry name" value="DEAH_ATP_HELICASE"/>
    <property type="match status" value="1"/>
</dbReference>
<dbReference type="Gene3D" id="3.40.50.300">
    <property type="entry name" value="P-loop containing nucleotide triphosphate hydrolases"/>
    <property type="match status" value="2"/>
</dbReference>